<name>A0A3M7PWX3_BRAPC</name>
<dbReference type="GO" id="GO:0005524">
    <property type="term" value="F:ATP binding"/>
    <property type="evidence" value="ECO:0007669"/>
    <property type="project" value="InterPro"/>
</dbReference>
<evidence type="ECO:0000313" key="5">
    <source>
        <dbReference type="EMBL" id="RNA03523.1"/>
    </source>
</evidence>
<dbReference type="Proteomes" id="UP000276133">
    <property type="component" value="Unassembled WGS sequence"/>
</dbReference>
<feature type="domain" description="Helicase ATP-binding" evidence="3">
    <location>
        <begin position="768"/>
        <end position="909"/>
    </location>
</feature>
<proteinExistence type="predicted"/>
<keyword evidence="1" id="KW-0813">Transport</keyword>
<dbReference type="InterPro" id="IPR000185">
    <property type="entry name" value="SecA"/>
</dbReference>
<dbReference type="PRINTS" id="PR00906">
    <property type="entry name" value="SECA"/>
</dbReference>
<dbReference type="InterPro" id="IPR011115">
    <property type="entry name" value="SecA_DEAD"/>
</dbReference>
<dbReference type="InterPro" id="IPR014018">
    <property type="entry name" value="SecA_motor_DEAD"/>
</dbReference>
<gene>
    <name evidence="5" type="ORF">BpHYR1_020318</name>
</gene>
<dbReference type="Pfam" id="PF07517">
    <property type="entry name" value="SecA_DEAD"/>
    <property type="match status" value="1"/>
</dbReference>
<dbReference type="Gene3D" id="3.40.50.300">
    <property type="entry name" value="P-loop containing nucleotide triphosphate hydrolases"/>
    <property type="match status" value="1"/>
</dbReference>
<dbReference type="GO" id="GO:0016020">
    <property type="term" value="C:membrane"/>
    <property type="evidence" value="ECO:0007669"/>
    <property type="project" value="InterPro"/>
</dbReference>
<evidence type="ECO:0000313" key="6">
    <source>
        <dbReference type="Proteomes" id="UP000276133"/>
    </source>
</evidence>
<dbReference type="GO" id="GO:0017038">
    <property type="term" value="P:protein import"/>
    <property type="evidence" value="ECO:0007669"/>
    <property type="project" value="InterPro"/>
</dbReference>
<dbReference type="AlphaFoldDB" id="A0A3M7PWX3"/>
<dbReference type="PANTHER" id="PTHR30612:SF0">
    <property type="entry name" value="CHLOROPLAST PROTEIN-TRANSPORTING ATPASE"/>
    <property type="match status" value="1"/>
</dbReference>
<dbReference type="InterPro" id="IPR014001">
    <property type="entry name" value="Helicase_ATP-bd"/>
</dbReference>
<protein>
    <submittedName>
        <fullName evidence="5">Pre translocase subunit</fullName>
    </submittedName>
</protein>
<dbReference type="STRING" id="10195.A0A3M7PWX3"/>
<evidence type="ECO:0000256" key="2">
    <source>
        <dbReference type="ARBA" id="ARBA00023010"/>
    </source>
</evidence>
<dbReference type="OrthoDB" id="7553586at2759"/>
<dbReference type="InterPro" id="IPR036670">
    <property type="entry name" value="SecA_X-link_sf"/>
</dbReference>
<accession>A0A3M7PWX3</accession>
<dbReference type="GO" id="GO:0006886">
    <property type="term" value="P:intracellular protein transport"/>
    <property type="evidence" value="ECO:0007669"/>
    <property type="project" value="InterPro"/>
</dbReference>
<reference evidence="5 6" key="1">
    <citation type="journal article" date="2018" name="Sci. Rep.">
        <title>Genomic signatures of local adaptation to the degree of environmental predictability in rotifers.</title>
        <authorList>
            <person name="Franch-Gras L."/>
            <person name="Hahn C."/>
            <person name="Garcia-Roger E.M."/>
            <person name="Carmona M.J."/>
            <person name="Serra M."/>
            <person name="Gomez A."/>
        </authorList>
    </citation>
    <scope>NUCLEOTIDE SEQUENCE [LARGE SCALE GENOMIC DNA]</scope>
    <source>
        <strain evidence="5">HYR1</strain>
    </source>
</reference>
<dbReference type="Pfam" id="PF01043">
    <property type="entry name" value="SecA_PP_bind"/>
    <property type="match status" value="1"/>
</dbReference>
<dbReference type="SUPFAM" id="SSF52540">
    <property type="entry name" value="P-loop containing nucleoside triphosphate hydrolases"/>
    <property type="match status" value="1"/>
</dbReference>
<keyword evidence="2" id="KW-0811">Translocation</keyword>
<keyword evidence="1" id="KW-0653">Protein transport</keyword>
<dbReference type="SUPFAM" id="SSF81767">
    <property type="entry name" value="Pre-protein crosslinking domain of SecA"/>
    <property type="match status" value="1"/>
</dbReference>
<dbReference type="EMBL" id="REGN01008460">
    <property type="protein sequence ID" value="RNA03523.1"/>
    <property type="molecule type" value="Genomic_DNA"/>
</dbReference>
<evidence type="ECO:0000259" key="4">
    <source>
        <dbReference type="PROSITE" id="PS51196"/>
    </source>
</evidence>
<keyword evidence="6" id="KW-1185">Reference proteome</keyword>
<dbReference type="GO" id="GO:0006605">
    <property type="term" value="P:protein targeting"/>
    <property type="evidence" value="ECO:0007669"/>
    <property type="project" value="InterPro"/>
</dbReference>
<sequence>MCVKIIRIFVHISKIDDNLVKKLVQIGTNSNCDESIKCEIFDLFKAYDKNENFLLTGREFYLRKIQLANLAYKSNHELLEKLNAYVDLDDGFLHKNYKQLQNIIDGEININLQAKALNLLSESKAKDKICDELLESVALLYESTVSENIHKACLNLLNKVNQSGKRLGQRANFILYHQLEREENLQKIYQSPVYDDLKNEFNLDDSMIKILFDAVKFKNTELKVENLEAFMENIIKENRFFYDNPIFVLIIEKCLSMYKLTEIALPCYRQIIKNNKGQIVKNTLETLSLRSLDNEISLDLLNAIFAAIQANIHLADVCVQVLEKSLNDSEGIERSVSFKTLYMIKKQSFYSDTLLKSFDLWCNQSFKTLSQQCWVNIQDMNILEIVLSIKYICLDIFRKKPKKIWQRELLVSNLFEIFKANMSERMDFYSNWLIVEKKFNIPESIKILTLLQPNLFDSFNQINESISIILELESYQKIINLLNEDNLSIYSSIKQEWCEKNIKKYLRNQCIYVNKIYLSWLVENLSYKLDLIDFCATEKLKSVDLDFEKVNLKDLRLLLEVKCLKKSIKAGDQGSFLTNILMSLLNKDWTSEKLNMLLNSTLKSNHIIDFLNTLDQYNLSSFSNFHKCKQILCTSKTSIESIRKLNTLAIENNFQLEGKVKDTSELLIELKSGLNLTNKNLIKYVETDLRTHLELLKSETLKSEICTQTVHPIAHWNEKQISQWSKQKSKMKNVKSYEAIAVIKQANLIQTGHTLTDTQILCSLIALNNGDQELKSKLLEVVTGEGKSTIICILAIINALKGFKVDVITSSPVLAERDAKQKAKLYKMFNLTCSDNNDKTLYLKGPKDCYKADIVYGEVSQFEFDILRDNYSKLDTLDCRKCEIAIIDEVDTLLIDDSSKIARLSSTVPGMDHFYAIFVFIWQRLLSIKQKFFTFNNRTYFVEGKIEFENEKIILQYVDSDNDNTLKKVENLELFLLNCNNNQLDSIGVECVGDDIEDYLKLSLERFVDIQVKELDVMIPQNLEGYFRRQKPKWISNAIESLNYQENVHYVVQDGKIKPVDYYSTGIVQSMTNWSDGLHQFLQIKHNLKMVMIKS</sequence>
<dbReference type="PROSITE" id="PS51196">
    <property type="entry name" value="SECA_MOTOR_DEAD"/>
    <property type="match status" value="1"/>
</dbReference>
<comment type="caution">
    <text evidence="5">The sequence shown here is derived from an EMBL/GenBank/DDBJ whole genome shotgun (WGS) entry which is preliminary data.</text>
</comment>
<dbReference type="InterPro" id="IPR027417">
    <property type="entry name" value="P-loop_NTPase"/>
</dbReference>
<dbReference type="InterPro" id="IPR011130">
    <property type="entry name" value="SecA_preprotein_X-link_dom"/>
</dbReference>
<dbReference type="PROSITE" id="PS51192">
    <property type="entry name" value="HELICASE_ATP_BIND_1"/>
    <property type="match status" value="1"/>
</dbReference>
<dbReference type="SMART" id="SM00957">
    <property type="entry name" value="SecA_DEAD"/>
    <property type="match status" value="1"/>
</dbReference>
<feature type="domain" description="SecA family profile" evidence="4">
    <location>
        <begin position="649"/>
        <end position="1095"/>
    </location>
</feature>
<dbReference type="Gene3D" id="3.90.1440.10">
    <property type="entry name" value="SecA, preprotein cross-linking domain"/>
    <property type="match status" value="1"/>
</dbReference>
<organism evidence="5 6">
    <name type="scientific">Brachionus plicatilis</name>
    <name type="common">Marine rotifer</name>
    <name type="synonym">Brachionus muelleri</name>
    <dbReference type="NCBI Taxonomy" id="10195"/>
    <lineage>
        <taxon>Eukaryota</taxon>
        <taxon>Metazoa</taxon>
        <taxon>Spiralia</taxon>
        <taxon>Gnathifera</taxon>
        <taxon>Rotifera</taxon>
        <taxon>Eurotatoria</taxon>
        <taxon>Monogononta</taxon>
        <taxon>Pseudotrocha</taxon>
        <taxon>Ploima</taxon>
        <taxon>Brachionidae</taxon>
        <taxon>Brachionus</taxon>
    </lineage>
</organism>
<evidence type="ECO:0000256" key="1">
    <source>
        <dbReference type="ARBA" id="ARBA00022927"/>
    </source>
</evidence>
<evidence type="ECO:0000259" key="3">
    <source>
        <dbReference type="PROSITE" id="PS51192"/>
    </source>
</evidence>
<dbReference type="PANTHER" id="PTHR30612">
    <property type="entry name" value="SECA INNER MEMBRANE COMPONENT OF SEC PROTEIN SECRETION SYSTEM"/>
    <property type="match status" value="1"/>
</dbReference>